<feature type="compositionally biased region" description="Polar residues" evidence="1">
    <location>
        <begin position="59"/>
        <end position="77"/>
    </location>
</feature>
<dbReference type="EMBL" id="GGFM01008798">
    <property type="protein sequence ID" value="MBW29549.1"/>
    <property type="molecule type" value="Transcribed_RNA"/>
</dbReference>
<reference evidence="2" key="1">
    <citation type="submission" date="2018-01" db="EMBL/GenBank/DDBJ databases">
        <title>An insight into the sialome of Amazonian anophelines.</title>
        <authorList>
            <person name="Ribeiro J.M."/>
            <person name="Scarpassa V."/>
            <person name="Calvo E."/>
        </authorList>
    </citation>
    <scope>NUCLEOTIDE SEQUENCE</scope>
    <source>
        <tissue evidence="2">Salivary glands</tissue>
    </source>
</reference>
<sequence length="77" mass="8068">MPLVRVSTLCASRRLAATATAAAAAAAAYNVWIVEAEGKKVLLGREGLTHPHSFRPKTTGATAQVSDARTPSFPSFD</sequence>
<dbReference type="AlphaFoldDB" id="A0A2M3ZM06"/>
<evidence type="ECO:0000313" key="2">
    <source>
        <dbReference type="EMBL" id="MBW29549.1"/>
    </source>
</evidence>
<evidence type="ECO:0000256" key="1">
    <source>
        <dbReference type="SAM" id="MobiDB-lite"/>
    </source>
</evidence>
<feature type="region of interest" description="Disordered" evidence="1">
    <location>
        <begin position="48"/>
        <end position="77"/>
    </location>
</feature>
<protein>
    <submittedName>
        <fullName evidence="2">Uncharacterized protein</fullName>
    </submittedName>
</protein>
<proteinExistence type="predicted"/>
<accession>A0A2M3ZM06</accession>
<organism evidence="2">
    <name type="scientific">Anopheles braziliensis</name>
    <dbReference type="NCBI Taxonomy" id="58242"/>
    <lineage>
        <taxon>Eukaryota</taxon>
        <taxon>Metazoa</taxon>
        <taxon>Ecdysozoa</taxon>
        <taxon>Arthropoda</taxon>
        <taxon>Hexapoda</taxon>
        <taxon>Insecta</taxon>
        <taxon>Pterygota</taxon>
        <taxon>Neoptera</taxon>
        <taxon>Endopterygota</taxon>
        <taxon>Diptera</taxon>
        <taxon>Nematocera</taxon>
        <taxon>Culicoidea</taxon>
        <taxon>Culicidae</taxon>
        <taxon>Anophelinae</taxon>
        <taxon>Anopheles</taxon>
    </lineage>
</organism>
<name>A0A2M3ZM06_9DIPT</name>